<dbReference type="InterPro" id="IPR056072">
    <property type="entry name" value="SNTX_MACPF/CDC-like_dom"/>
</dbReference>
<evidence type="ECO:0000313" key="3">
    <source>
        <dbReference type="EMBL" id="KAJ6255890.1"/>
    </source>
</evidence>
<evidence type="ECO:0000259" key="2">
    <source>
        <dbReference type="Pfam" id="PF24676"/>
    </source>
</evidence>
<dbReference type="PANTHER" id="PTHR32046:SF11">
    <property type="entry name" value="IMMUNE-ASSOCIATED NUCLEOTIDE-BINDING PROTEIN 10-LIKE"/>
    <property type="match status" value="1"/>
</dbReference>
<dbReference type="Pfam" id="PF24674">
    <property type="entry name" value="MACPF_SNTX"/>
    <property type="match status" value="1"/>
</dbReference>
<accession>A0AAD6IPE5</accession>
<gene>
    <name evidence="3" type="ORF">Dda_9349</name>
</gene>
<keyword evidence="4" id="KW-1185">Reference proteome</keyword>
<dbReference type="Proteomes" id="UP001221413">
    <property type="component" value="Unassembled WGS sequence"/>
</dbReference>
<sequence>MAGVTTKRPSLGQIASLGSLYDSRTESFIGVSLLKHPTPANSINTTQKPHTDIKFHKSETYHDKFNSLGLDAKLAASFLAGLVQVEGSARYLEGESQTDRVVQCSLHYSTTTVNESLNLISQGVRDNLAFQALETDLATHFVAEITWGASCIVTAKQHLNNAIGADDSEIAGRIEGYLRFLGGGDINAERAKSDWYGQLESTLDFSAYCDTLVPDTLPTDSDGIQKFIKDIPRYTSQANEGKGVPQLYTLMPLSVLGIFRILEIKVDTVLHELNLECLEKFTRLFEDISEARRSLNSYLQRLKRHNACIPRQHITDTEKKLRDISAFEISLRSKYGHLLTDVRSGRAEHQSLWNLLRESQENIEANLSGETPSTTYFQQKMEFMDLVLSKGGLYIGYDGSSIENALANSALDDAFVFFFNKQAVQDSVSWEANRALLFEFLHDPIHGDRQLVVAADCDAIGRDLDKSRISKFRNGILIVDDILERRKALAENCLMRYPSHSIDRTIKQKPLQRRAVKLPCPSPHCDKTLQCAWICSECQNAVEYGFIDDQLYCNCGSCRYDQWELRCKQLEHGTTWHSYPKEEMKRLLDNLDSFPELNILVLGESGVGKSTWINAFVNYLAHDTLYDALDHVEQNSGGELRWVVPCSFTTQVVAGDGTFIQKKIQVGSSDTERDGSKGDSATQQTKVYAFDIGKTRVRLIDTPGICDTRGLEQDTENMSDILRVLRSYNKLHGALILLKPNNSRLNAMFRFCIKQLLTHLHRNAATNIVFGFTNTRGSNYKPGDTFKPLESLLKEYEEVDLGLFGHNVYCFDSESFRYLAAHNQGVEMGYEEDFARSWEHSVVECKRLIKHLETLQPHEVRSTINLNETRNMIIRLTQPITHIAQKIQHTIQVNQEHIEELHKRKLTKEELQKRLYVQIESLESVPVDMPRTPKTYIMTDESIEQQLGTNATQMDLQQEAIKLKERKIEEFQFEYRQVQDAAVQFGFFLKWHALVPYNDATIEYVDILIEQEKMKIAAGGNDQTLKNLQRFRRAHEEKVKVLTQSMATGSSDGVLNDEEVHQKIQMLYKLPNFGDSLRDIVTNNEKMSSSMDLMPMAFTADDSASAFAHMDSMSITSTFIGSDVGDDSTFNTYYTLRYTGFGFQAPAIPIYRENPKTGSSDTVGAPAYIVSRANDKLQLVSGDPAPDRYTILAYHKNQKIEVRDSPELSKRSKVLETVSLDWPTYTPSSKPKVINLKASSGKSYSWIRAGTRTFKLVEKSKSKHDIASDTLIAKITESPEAEGMIAISVTEEMYDQDNRGLNEEIVLVSAIGVLKKCEYEISEFGWYHGIGPSPKKNGFLSAYALSGIGGAPGSAG</sequence>
<evidence type="ECO:0000313" key="4">
    <source>
        <dbReference type="Proteomes" id="UP001221413"/>
    </source>
</evidence>
<protein>
    <recommendedName>
        <fullName evidence="5">G domain-containing protein</fullName>
    </recommendedName>
</protein>
<feature type="domain" description="SNTX MACPF/CDC-like" evidence="1">
    <location>
        <begin position="7"/>
        <end position="256"/>
    </location>
</feature>
<evidence type="ECO:0000259" key="1">
    <source>
        <dbReference type="Pfam" id="PF24674"/>
    </source>
</evidence>
<evidence type="ECO:0008006" key="5">
    <source>
        <dbReference type="Google" id="ProtNLM"/>
    </source>
</evidence>
<reference evidence="3" key="1">
    <citation type="submission" date="2023-01" db="EMBL/GenBank/DDBJ databases">
        <title>The chitinases involved in constricting ring structure development in the nematode-trapping fungus Drechslerella dactyloides.</title>
        <authorList>
            <person name="Wang R."/>
            <person name="Zhang L."/>
            <person name="Tang P."/>
            <person name="Li S."/>
            <person name="Liang L."/>
        </authorList>
    </citation>
    <scope>NUCLEOTIDE SEQUENCE</scope>
    <source>
        <strain evidence="3">YMF1.00031</strain>
    </source>
</reference>
<dbReference type="EMBL" id="JAQGDS010000017">
    <property type="protein sequence ID" value="KAJ6255890.1"/>
    <property type="molecule type" value="Genomic_DNA"/>
</dbReference>
<name>A0AAD6IPE5_DREDA</name>
<dbReference type="Gene3D" id="3.40.50.300">
    <property type="entry name" value="P-loop containing nucleotide triphosphate hydrolases"/>
    <property type="match status" value="1"/>
</dbReference>
<dbReference type="InterPro" id="IPR056073">
    <property type="entry name" value="DUF7656"/>
</dbReference>
<proteinExistence type="predicted"/>
<dbReference type="SUPFAM" id="SSF52540">
    <property type="entry name" value="P-loop containing nucleoside triphosphate hydrolases"/>
    <property type="match status" value="1"/>
</dbReference>
<feature type="domain" description="DUF7656" evidence="2">
    <location>
        <begin position="388"/>
        <end position="487"/>
    </location>
</feature>
<comment type="caution">
    <text evidence="3">The sequence shown here is derived from an EMBL/GenBank/DDBJ whole genome shotgun (WGS) entry which is preliminary data.</text>
</comment>
<dbReference type="PANTHER" id="PTHR32046">
    <property type="entry name" value="G DOMAIN-CONTAINING PROTEIN"/>
    <property type="match status" value="1"/>
</dbReference>
<organism evidence="3 4">
    <name type="scientific">Drechslerella dactyloides</name>
    <name type="common">Nematode-trapping fungus</name>
    <name type="synonym">Arthrobotrys dactyloides</name>
    <dbReference type="NCBI Taxonomy" id="74499"/>
    <lineage>
        <taxon>Eukaryota</taxon>
        <taxon>Fungi</taxon>
        <taxon>Dikarya</taxon>
        <taxon>Ascomycota</taxon>
        <taxon>Pezizomycotina</taxon>
        <taxon>Orbiliomycetes</taxon>
        <taxon>Orbiliales</taxon>
        <taxon>Orbiliaceae</taxon>
        <taxon>Drechslerella</taxon>
    </lineage>
</organism>
<dbReference type="Pfam" id="PF24676">
    <property type="entry name" value="DUF7656"/>
    <property type="match status" value="1"/>
</dbReference>
<dbReference type="InterPro" id="IPR027417">
    <property type="entry name" value="P-loop_NTPase"/>
</dbReference>